<evidence type="ECO:0000313" key="4">
    <source>
        <dbReference type="Proteomes" id="UP000245838"/>
    </source>
</evidence>
<dbReference type="GO" id="GO:0016829">
    <property type="term" value="F:lyase activity"/>
    <property type="evidence" value="ECO:0007669"/>
    <property type="project" value="InterPro"/>
</dbReference>
<organism evidence="3 4">
    <name type="scientific">Sodalis glossinidius (strain morsitans)</name>
    <dbReference type="NCBI Taxonomy" id="343509"/>
    <lineage>
        <taxon>Bacteria</taxon>
        <taxon>Pseudomonadati</taxon>
        <taxon>Pseudomonadota</taxon>
        <taxon>Gammaproteobacteria</taxon>
        <taxon>Enterobacterales</taxon>
        <taxon>Bruguierivoracaceae</taxon>
        <taxon>Sodalis</taxon>
    </lineage>
</organism>
<dbReference type="PANTHER" id="PTHR16943:SF8">
    <property type="entry name" value="2-METHYLCITRATE DEHYDRATASE"/>
    <property type="match status" value="1"/>
</dbReference>
<evidence type="ECO:0000259" key="2">
    <source>
        <dbReference type="Pfam" id="PF03972"/>
    </source>
</evidence>
<dbReference type="Proteomes" id="UP000245838">
    <property type="component" value="Chromosome sggmmb4_Chromosome"/>
</dbReference>
<dbReference type="EMBL" id="LN854557">
    <property type="protein sequence ID" value="CRL45604.1"/>
    <property type="molecule type" value="Genomic_DNA"/>
</dbReference>
<dbReference type="RefSeq" id="WP_341532813.1">
    <property type="nucleotide sequence ID" value="NC_007712.1"/>
</dbReference>
<dbReference type="Gene3D" id="1.10.4100.10">
    <property type="entry name" value="2-methylcitrate dehydratase PrpD"/>
    <property type="match status" value="2"/>
</dbReference>
<feature type="domain" description="MmgE/PrpD N-terminal" evidence="2">
    <location>
        <begin position="71"/>
        <end position="141"/>
    </location>
</feature>
<evidence type="ECO:0000256" key="1">
    <source>
        <dbReference type="ARBA" id="ARBA00006174"/>
    </source>
</evidence>
<gene>
    <name evidence="3" type="ORF">SGGMMB4_03454</name>
</gene>
<reference evidence="3 4" key="1">
    <citation type="submission" date="2015-05" db="EMBL/GenBank/DDBJ databases">
        <authorList>
            <person name="Goodhead I."/>
        </authorList>
    </citation>
    <scope>NUCLEOTIDE SEQUENCE [LARGE SCALE GENOMIC DNA]</scope>
    <source>
        <strain evidence="4">morsitans</strain>
    </source>
</reference>
<accession>A0A193QK76</accession>
<protein>
    <submittedName>
        <fullName evidence="3">MmgE/PrpD family protein</fullName>
    </submittedName>
</protein>
<sequence length="222" mass="23795">MPGHRPAIQALINATAAHTIDYDDNFAPGMSDASAVLVPTLLAVALADERESTALIDAYLIGLQAQAWVGEAGIAHALSIAVSLASGVKGQFGTPLKPFHAGMAARNAVEAAALAATGMSGRRDIIEGPQGFCELYAGRAAAQWPERLIIEAWRAGEELMFDNLPHIVTLQIKDGSQLKAQRLSAKGGLMERFSDEDRRQKFADCFQTPLPSMCDWHRLTVS</sequence>
<proteinExistence type="inferred from homology"/>
<comment type="similarity">
    <text evidence="1">Belongs to the PrpD family.</text>
</comment>
<dbReference type="InterPro" id="IPR036148">
    <property type="entry name" value="MmgE/PrpD_sf"/>
</dbReference>
<name>A0A193QK76_SODGM</name>
<dbReference type="PANTHER" id="PTHR16943">
    <property type="entry name" value="2-METHYLCITRATE DEHYDRATASE-RELATED"/>
    <property type="match status" value="1"/>
</dbReference>
<dbReference type="InterPro" id="IPR042183">
    <property type="entry name" value="MmgE/PrpD_sf_1"/>
</dbReference>
<dbReference type="AlphaFoldDB" id="A0A193QK76"/>
<dbReference type="InterPro" id="IPR005656">
    <property type="entry name" value="MmgE_PrpD"/>
</dbReference>
<dbReference type="InterPro" id="IPR045336">
    <property type="entry name" value="MmgE_PrpD_N"/>
</dbReference>
<evidence type="ECO:0000313" key="3">
    <source>
        <dbReference type="EMBL" id="CRL45604.1"/>
    </source>
</evidence>
<dbReference type="Pfam" id="PF03972">
    <property type="entry name" value="MmgE_PrpD_N"/>
    <property type="match status" value="1"/>
</dbReference>
<dbReference type="SUPFAM" id="SSF103378">
    <property type="entry name" value="2-methylcitrate dehydratase PrpD"/>
    <property type="match status" value="1"/>
</dbReference>